<dbReference type="PROSITE" id="PS51061">
    <property type="entry name" value="R3H"/>
    <property type="match status" value="1"/>
</dbReference>
<accession>B3MW42</accession>
<evidence type="ECO:0000256" key="1">
    <source>
        <dbReference type="ARBA" id="ARBA00022741"/>
    </source>
</evidence>
<dbReference type="Pfam" id="PF21010">
    <property type="entry name" value="HA2_C"/>
    <property type="match status" value="1"/>
</dbReference>
<dbReference type="KEGG" id="dan:6505277"/>
<evidence type="ECO:0000256" key="4">
    <source>
        <dbReference type="SAM" id="MobiDB-lite"/>
    </source>
</evidence>
<dbReference type="SMART" id="SM00847">
    <property type="entry name" value="HA2"/>
    <property type="match status" value="1"/>
</dbReference>
<dbReference type="Pfam" id="PF00270">
    <property type="entry name" value="DEAD"/>
    <property type="match status" value="1"/>
</dbReference>
<dbReference type="InterPro" id="IPR027417">
    <property type="entry name" value="P-loop_NTPase"/>
</dbReference>
<dbReference type="InterPro" id="IPR001374">
    <property type="entry name" value="R3H_dom"/>
</dbReference>
<dbReference type="InterPro" id="IPR007502">
    <property type="entry name" value="Helicase-assoc_dom"/>
</dbReference>
<dbReference type="PROSITE" id="PS51194">
    <property type="entry name" value="HELICASE_CTER"/>
    <property type="match status" value="1"/>
</dbReference>
<feature type="compositionally biased region" description="Basic and acidic residues" evidence="4">
    <location>
        <begin position="1"/>
        <end position="10"/>
    </location>
</feature>
<dbReference type="eggNOG" id="KOG0920">
    <property type="taxonomic scope" value="Eukaryota"/>
</dbReference>
<feature type="domain" description="R3H" evidence="5">
    <location>
        <begin position="69"/>
        <end position="131"/>
    </location>
</feature>
<evidence type="ECO:0000256" key="2">
    <source>
        <dbReference type="ARBA" id="ARBA00022801"/>
    </source>
</evidence>
<evidence type="ECO:0000259" key="5">
    <source>
        <dbReference type="PROSITE" id="PS51061"/>
    </source>
</evidence>
<dbReference type="InterPro" id="IPR011545">
    <property type="entry name" value="DEAD/DEAH_box_helicase_dom"/>
</dbReference>
<dbReference type="GO" id="GO:0005524">
    <property type="term" value="F:ATP binding"/>
    <property type="evidence" value="ECO:0007669"/>
    <property type="project" value="UniProtKB-KW"/>
</dbReference>
<dbReference type="FunCoup" id="B3MW42">
    <property type="interactions" value="67"/>
</dbReference>
<dbReference type="SUPFAM" id="SSF82708">
    <property type="entry name" value="R3H domain"/>
    <property type="match status" value="1"/>
</dbReference>
<dbReference type="SMART" id="SM00490">
    <property type="entry name" value="HELICc"/>
    <property type="match status" value="1"/>
</dbReference>
<evidence type="ECO:0000256" key="3">
    <source>
        <dbReference type="ARBA" id="ARBA00022840"/>
    </source>
</evidence>
<sequence>MADSPKEQNQRGKRRRTRKKKGPAGAAASAVADPSAAVAAQEGFSGKKKRNKDKNNVSDVGTVEEEISRVEQNILRAVVTDFMQSTEQNVQLRGLSRLQRSHVHRVAQSMGLKTASKGFAEQRVLTITRPAVVDPQQGVVQKPRIAVSSTLLEILAKSSGEMDMNLLRRCSMHRRPKSDRERERELERECERDYLNRPNNGLVGVALVPPPSQCRNRSLVQERISLPIYRHRSKILNVLQNEQVLIIKGATGSGKSTQLPQYLLEWATNRRRAVRVVVSQPRRIAATSVSERIANERGESQGSTVGYQIRMNSRCSAQTVLTFTTSGCLLRVLAMDGEAFFTCTSHLVIDEVHERDLDTDFLLLAAKLELKKNPHLRLILMSATMDLGALSAYFGGATVLDVEGRSFEVKTFHLEKILSITGYMTAMMEPHLGEMLETEDPNELLEAYNASRTLADGEIDNDLIVSLLELLLHHGDTGAVIVYLPGYHDMTVLQERIEELLPKEKIKVLLLHSQVDSNEQRKAFRVFPNIRLKIVLSTNIGQTSITIPDLVYVIDTGRSKMKTYDPNTDASQLATAWISQADAKQRAGRAGRLRNGICYRLYSQARHDSMSLYTIPEMMRRTLDEICLLAKLAGPEQPIAKFLSQALDPPQTEAVVQACARLVVIGILQSKTEKITPLGKIVAELPVGVQLGKSIVHSIYYRCLGSMTIIAAYHSVRDPFVLPVDRTKKSNKQNARHAFAGNCTSDSMSAVSLYEGFVMCNKMQLSTFCEENRVCRYAMEMFVSAVNCLRDSVRRIFRSNQAGERMVTECDNDPHMIRMALAAGLYPKVAFIDRGNKNHLVSEGDTCMQISRNSCLLSRKKLKNLPSDWVLYVEKSRNADQRSSLENNTMVSALMLALACGKEGDLEEREEDGWVLCLDSWVRLIVPLEFGRQLLKLRRVIQWEVNEIVEKRRLNLGNSLMGPKLVHRMLQVDTSSICVAEGRSPSAEPDCDKDN</sequence>
<dbReference type="PhylomeDB" id="B3MW42"/>
<dbReference type="EMBL" id="CH902625">
    <property type="protein sequence ID" value="EDV35187.1"/>
    <property type="molecule type" value="Genomic_DNA"/>
</dbReference>
<dbReference type="PROSITE" id="PS51192">
    <property type="entry name" value="HELICASE_ATP_BIND_1"/>
    <property type="match status" value="1"/>
</dbReference>
<dbReference type="PROSITE" id="PS00690">
    <property type="entry name" value="DEAH_ATP_HELICASE"/>
    <property type="match status" value="1"/>
</dbReference>
<evidence type="ECO:0000313" key="9">
    <source>
        <dbReference type="Proteomes" id="UP000007801"/>
    </source>
</evidence>
<dbReference type="GeneID" id="6505277"/>
<organism evidence="8 9">
    <name type="scientific">Drosophila ananassae</name>
    <name type="common">Fruit fly</name>
    <dbReference type="NCBI Taxonomy" id="7217"/>
    <lineage>
        <taxon>Eukaryota</taxon>
        <taxon>Metazoa</taxon>
        <taxon>Ecdysozoa</taxon>
        <taxon>Arthropoda</taxon>
        <taxon>Hexapoda</taxon>
        <taxon>Insecta</taxon>
        <taxon>Pterygota</taxon>
        <taxon>Neoptera</taxon>
        <taxon>Endopterygota</taxon>
        <taxon>Diptera</taxon>
        <taxon>Brachycera</taxon>
        <taxon>Muscomorpha</taxon>
        <taxon>Ephydroidea</taxon>
        <taxon>Drosophilidae</taxon>
        <taxon>Drosophila</taxon>
        <taxon>Sophophora</taxon>
    </lineage>
</organism>
<dbReference type="PANTHER" id="PTHR18934:SF213">
    <property type="entry name" value="3'-5' RNA HELICASE YTHDC2"/>
    <property type="match status" value="1"/>
</dbReference>
<dbReference type="Gene3D" id="3.30.1370.50">
    <property type="entry name" value="R3H-like domain"/>
    <property type="match status" value="1"/>
</dbReference>
<keyword evidence="3" id="KW-0067">ATP-binding</keyword>
<feature type="compositionally biased region" description="Low complexity" evidence="4">
    <location>
        <begin position="23"/>
        <end position="40"/>
    </location>
</feature>
<dbReference type="Pfam" id="PF01424">
    <property type="entry name" value="R3H"/>
    <property type="match status" value="1"/>
</dbReference>
<protein>
    <submittedName>
        <fullName evidence="8">Uncharacterized protein</fullName>
    </submittedName>
</protein>
<feature type="domain" description="Helicase ATP-binding" evidence="6">
    <location>
        <begin position="236"/>
        <end position="403"/>
    </location>
</feature>
<dbReference type="SMART" id="SM00487">
    <property type="entry name" value="DEXDc"/>
    <property type="match status" value="1"/>
</dbReference>
<dbReference type="HOGENOM" id="CLU_001832_1_4_1"/>
<dbReference type="InParanoid" id="B3MW42"/>
<dbReference type="STRING" id="7217.B3MW42"/>
<dbReference type="GO" id="GO:0004386">
    <property type="term" value="F:helicase activity"/>
    <property type="evidence" value="ECO:0007669"/>
    <property type="project" value="TreeGrafter"/>
</dbReference>
<keyword evidence="1" id="KW-0547">Nucleotide-binding</keyword>
<dbReference type="OrthoDB" id="6103986at2759"/>
<dbReference type="SUPFAM" id="SSF52540">
    <property type="entry name" value="P-loop containing nucleoside triphosphate hydrolases"/>
    <property type="match status" value="1"/>
</dbReference>
<dbReference type="AlphaFoldDB" id="B3MW42"/>
<feature type="region of interest" description="Disordered" evidence="4">
    <location>
        <begin position="1"/>
        <end position="60"/>
    </location>
</feature>
<dbReference type="GO" id="GO:0003723">
    <property type="term" value="F:RNA binding"/>
    <property type="evidence" value="ECO:0007669"/>
    <property type="project" value="TreeGrafter"/>
</dbReference>
<reference evidence="8 9" key="1">
    <citation type="journal article" date="2007" name="Nature">
        <title>Evolution of genes and genomes on the Drosophila phylogeny.</title>
        <authorList>
            <consortium name="Drosophila 12 Genomes Consortium"/>
            <person name="Clark A.G."/>
            <person name="Eisen M.B."/>
            <person name="Smith D.R."/>
            <person name="Bergman C.M."/>
            <person name="Oliver B."/>
            <person name="Markow T.A."/>
            <person name="Kaufman T.C."/>
            <person name="Kellis M."/>
            <person name="Gelbart W."/>
            <person name="Iyer V.N."/>
            <person name="Pollard D.A."/>
            <person name="Sackton T.B."/>
            <person name="Larracuente A.M."/>
            <person name="Singh N.D."/>
            <person name="Abad J.P."/>
            <person name="Abt D.N."/>
            <person name="Adryan B."/>
            <person name="Aguade M."/>
            <person name="Akashi H."/>
            <person name="Anderson W.W."/>
            <person name="Aquadro C.F."/>
            <person name="Ardell D.H."/>
            <person name="Arguello R."/>
            <person name="Artieri C.G."/>
            <person name="Barbash D.A."/>
            <person name="Barker D."/>
            <person name="Barsanti P."/>
            <person name="Batterham P."/>
            <person name="Batzoglou S."/>
            <person name="Begun D."/>
            <person name="Bhutkar A."/>
            <person name="Blanco E."/>
            <person name="Bosak S.A."/>
            <person name="Bradley R.K."/>
            <person name="Brand A.D."/>
            <person name="Brent M.R."/>
            <person name="Brooks A.N."/>
            <person name="Brown R.H."/>
            <person name="Butlin R.K."/>
            <person name="Caggese C."/>
            <person name="Calvi B.R."/>
            <person name="Bernardo de Carvalho A."/>
            <person name="Caspi A."/>
            <person name="Castrezana S."/>
            <person name="Celniker S.E."/>
            <person name="Chang J.L."/>
            <person name="Chapple C."/>
            <person name="Chatterji S."/>
            <person name="Chinwalla A."/>
            <person name="Civetta A."/>
            <person name="Clifton S.W."/>
            <person name="Comeron J.M."/>
            <person name="Costello J.C."/>
            <person name="Coyne J.A."/>
            <person name="Daub J."/>
            <person name="David R.G."/>
            <person name="Delcher A.L."/>
            <person name="Delehaunty K."/>
            <person name="Do C.B."/>
            <person name="Ebling H."/>
            <person name="Edwards K."/>
            <person name="Eickbush T."/>
            <person name="Evans J.D."/>
            <person name="Filipski A."/>
            <person name="Findeiss S."/>
            <person name="Freyhult E."/>
            <person name="Fulton L."/>
            <person name="Fulton R."/>
            <person name="Garcia A.C."/>
            <person name="Gardiner A."/>
            <person name="Garfield D.A."/>
            <person name="Garvin B.E."/>
            <person name="Gibson G."/>
            <person name="Gilbert D."/>
            <person name="Gnerre S."/>
            <person name="Godfrey J."/>
            <person name="Good R."/>
            <person name="Gotea V."/>
            <person name="Gravely B."/>
            <person name="Greenberg A.J."/>
            <person name="Griffiths-Jones S."/>
            <person name="Gross S."/>
            <person name="Guigo R."/>
            <person name="Gustafson E.A."/>
            <person name="Haerty W."/>
            <person name="Hahn M.W."/>
            <person name="Halligan D.L."/>
            <person name="Halpern A.L."/>
            <person name="Halter G.M."/>
            <person name="Han M.V."/>
            <person name="Heger A."/>
            <person name="Hillier L."/>
            <person name="Hinrichs A.S."/>
            <person name="Holmes I."/>
            <person name="Hoskins R.A."/>
            <person name="Hubisz M.J."/>
            <person name="Hultmark D."/>
            <person name="Huntley M.A."/>
            <person name="Jaffe D.B."/>
            <person name="Jagadeeshan S."/>
            <person name="Jeck W.R."/>
            <person name="Johnson J."/>
            <person name="Jones C.D."/>
            <person name="Jordan W.C."/>
            <person name="Karpen G.H."/>
            <person name="Kataoka E."/>
            <person name="Keightley P.D."/>
            <person name="Kheradpour P."/>
            <person name="Kirkness E.F."/>
            <person name="Koerich L.B."/>
            <person name="Kristiansen K."/>
            <person name="Kudrna D."/>
            <person name="Kulathinal R.J."/>
            <person name="Kumar S."/>
            <person name="Kwok R."/>
            <person name="Lander E."/>
            <person name="Langley C.H."/>
            <person name="Lapoint R."/>
            <person name="Lazzaro B.P."/>
            <person name="Lee S.J."/>
            <person name="Levesque L."/>
            <person name="Li R."/>
            <person name="Lin C.F."/>
            <person name="Lin M.F."/>
            <person name="Lindblad-Toh K."/>
            <person name="Llopart A."/>
            <person name="Long M."/>
            <person name="Low L."/>
            <person name="Lozovsky E."/>
            <person name="Lu J."/>
            <person name="Luo M."/>
            <person name="Machado C.A."/>
            <person name="Makalowski W."/>
            <person name="Marzo M."/>
            <person name="Matsuda M."/>
            <person name="Matzkin L."/>
            <person name="McAllister B."/>
            <person name="McBride C.S."/>
            <person name="McKernan B."/>
            <person name="McKernan K."/>
            <person name="Mendez-Lago M."/>
            <person name="Minx P."/>
            <person name="Mollenhauer M.U."/>
            <person name="Montooth K."/>
            <person name="Mount S.M."/>
            <person name="Mu X."/>
            <person name="Myers E."/>
            <person name="Negre B."/>
            <person name="Newfeld S."/>
            <person name="Nielsen R."/>
            <person name="Noor M.A."/>
            <person name="O'Grady P."/>
            <person name="Pachter L."/>
            <person name="Papaceit M."/>
            <person name="Parisi M.J."/>
            <person name="Parisi M."/>
            <person name="Parts L."/>
            <person name="Pedersen J.S."/>
            <person name="Pesole G."/>
            <person name="Phillippy A.M."/>
            <person name="Ponting C.P."/>
            <person name="Pop M."/>
            <person name="Porcelli D."/>
            <person name="Powell J.R."/>
            <person name="Prohaska S."/>
            <person name="Pruitt K."/>
            <person name="Puig M."/>
            <person name="Quesneville H."/>
            <person name="Ram K.R."/>
            <person name="Rand D."/>
            <person name="Rasmussen M.D."/>
            <person name="Reed L.K."/>
            <person name="Reenan R."/>
            <person name="Reily A."/>
            <person name="Remington K.A."/>
            <person name="Rieger T.T."/>
            <person name="Ritchie M.G."/>
            <person name="Robin C."/>
            <person name="Rogers Y.H."/>
            <person name="Rohde C."/>
            <person name="Rozas J."/>
            <person name="Rubenfield M.J."/>
            <person name="Ruiz A."/>
            <person name="Russo S."/>
            <person name="Salzberg S.L."/>
            <person name="Sanchez-Gracia A."/>
            <person name="Saranga D.J."/>
            <person name="Sato H."/>
            <person name="Schaeffer S.W."/>
            <person name="Schatz M.C."/>
            <person name="Schlenke T."/>
            <person name="Schwartz R."/>
            <person name="Segarra C."/>
            <person name="Singh R.S."/>
            <person name="Sirot L."/>
            <person name="Sirota M."/>
            <person name="Sisneros N.B."/>
            <person name="Smith C.D."/>
            <person name="Smith T.F."/>
            <person name="Spieth J."/>
            <person name="Stage D.E."/>
            <person name="Stark A."/>
            <person name="Stephan W."/>
            <person name="Strausberg R.L."/>
            <person name="Strempel S."/>
            <person name="Sturgill D."/>
            <person name="Sutton G."/>
            <person name="Sutton G.G."/>
            <person name="Tao W."/>
            <person name="Teichmann S."/>
            <person name="Tobari Y.N."/>
            <person name="Tomimura Y."/>
            <person name="Tsolas J.M."/>
            <person name="Valente V.L."/>
            <person name="Venter E."/>
            <person name="Venter J.C."/>
            <person name="Vicario S."/>
            <person name="Vieira F.G."/>
            <person name="Vilella A.J."/>
            <person name="Villasante A."/>
            <person name="Walenz B."/>
            <person name="Wang J."/>
            <person name="Wasserman M."/>
            <person name="Watts T."/>
            <person name="Wilson D."/>
            <person name="Wilson R.K."/>
            <person name="Wing R.A."/>
            <person name="Wolfner M.F."/>
            <person name="Wong A."/>
            <person name="Wong G.K."/>
            <person name="Wu C.I."/>
            <person name="Wu G."/>
            <person name="Yamamoto D."/>
            <person name="Yang H.P."/>
            <person name="Yang S.P."/>
            <person name="Yorke J.A."/>
            <person name="Yoshida K."/>
            <person name="Zdobnov E."/>
            <person name="Zhang P."/>
            <person name="Zhang Y."/>
            <person name="Zimin A.V."/>
            <person name="Baldwin J."/>
            <person name="Abdouelleil A."/>
            <person name="Abdulkadir J."/>
            <person name="Abebe A."/>
            <person name="Abera B."/>
            <person name="Abreu J."/>
            <person name="Acer S.C."/>
            <person name="Aftuck L."/>
            <person name="Alexander A."/>
            <person name="An P."/>
            <person name="Anderson E."/>
            <person name="Anderson S."/>
            <person name="Arachi H."/>
            <person name="Azer M."/>
            <person name="Bachantsang P."/>
            <person name="Barry A."/>
            <person name="Bayul T."/>
            <person name="Berlin A."/>
            <person name="Bessette D."/>
            <person name="Bloom T."/>
            <person name="Blye J."/>
            <person name="Boguslavskiy L."/>
            <person name="Bonnet C."/>
            <person name="Boukhgalter B."/>
            <person name="Bourzgui I."/>
            <person name="Brown A."/>
            <person name="Cahill P."/>
            <person name="Channer S."/>
            <person name="Cheshatsang Y."/>
            <person name="Chuda L."/>
            <person name="Citroen M."/>
            <person name="Collymore A."/>
            <person name="Cooke P."/>
            <person name="Costello M."/>
            <person name="D'Aco K."/>
            <person name="Daza R."/>
            <person name="De Haan G."/>
            <person name="DeGray S."/>
            <person name="DeMaso C."/>
            <person name="Dhargay N."/>
            <person name="Dooley K."/>
            <person name="Dooley E."/>
            <person name="Doricent M."/>
            <person name="Dorje P."/>
            <person name="Dorjee K."/>
            <person name="Dupes A."/>
            <person name="Elong R."/>
            <person name="Falk J."/>
            <person name="Farina A."/>
            <person name="Faro S."/>
            <person name="Ferguson D."/>
            <person name="Fisher S."/>
            <person name="Foley C.D."/>
            <person name="Franke A."/>
            <person name="Friedrich D."/>
            <person name="Gadbois L."/>
            <person name="Gearin G."/>
            <person name="Gearin C.R."/>
            <person name="Giannoukos G."/>
            <person name="Goode T."/>
            <person name="Graham J."/>
            <person name="Grandbois E."/>
            <person name="Grewal S."/>
            <person name="Gyaltsen K."/>
            <person name="Hafez N."/>
            <person name="Hagos B."/>
            <person name="Hall J."/>
            <person name="Henson C."/>
            <person name="Hollinger A."/>
            <person name="Honan T."/>
            <person name="Huard M.D."/>
            <person name="Hughes L."/>
            <person name="Hurhula B."/>
            <person name="Husby M.E."/>
            <person name="Kamat A."/>
            <person name="Kanga B."/>
            <person name="Kashin S."/>
            <person name="Khazanovich D."/>
            <person name="Kisner P."/>
            <person name="Lance K."/>
            <person name="Lara M."/>
            <person name="Lee W."/>
            <person name="Lennon N."/>
            <person name="Letendre F."/>
            <person name="LeVine R."/>
            <person name="Lipovsky A."/>
            <person name="Liu X."/>
            <person name="Liu J."/>
            <person name="Liu S."/>
            <person name="Lokyitsang T."/>
            <person name="Lokyitsang Y."/>
            <person name="Lubonja R."/>
            <person name="Lui A."/>
            <person name="MacDonald P."/>
            <person name="Magnisalis V."/>
            <person name="Maru K."/>
            <person name="Matthews C."/>
            <person name="McCusker W."/>
            <person name="McDonough S."/>
            <person name="Mehta T."/>
            <person name="Meldrim J."/>
            <person name="Meneus L."/>
            <person name="Mihai O."/>
            <person name="Mihalev A."/>
            <person name="Mihova T."/>
            <person name="Mittelman R."/>
            <person name="Mlenga V."/>
            <person name="Montmayeur A."/>
            <person name="Mulrain L."/>
            <person name="Navidi A."/>
            <person name="Naylor J."/>
            <person name="Negash T."/>
            <person name="Nguyen T."/>
            <person name="Nguyen N."/>
            <person name="Nicol R."/>
            <person name="Norbu C."/>
            <person name="Norbu N."/>
            <person name="Novod N."/>
            <person name="O'Neill B."/>
            <person name="Osman S."/>
            <person name="Markiewicz E."/>
            <person name="Oyono O.L."/>
            <person name="Patti C."/>
            <person name="Phunkhang P."/>
            <person name="Pierre F."/>
            <person name="Priest M."/>
            <person name="Raghuraman S."/>
            <person name="Rege F."/>
            <person name="Reyes R."/>
            <person name="Rise C."/>
            <person name="Rogov P."/>
            <person name="Ross K."/>
            <person name="Ryan E."/>
            <person name="Settipalli S."/>
            <person name="Shea T."/>
            <person name="Sherpa N."/>
            <person name="Shi L."/>
            <person name="Shih D."/>
            <person name="Sparrow T."/>
            <person name="Spaulding J."/>
            <person name="Stalker J."/>
            <person name="Stange-Thomann N."/>
            <person name="Stavropoulos S."/>
            <person name="Stone C."/>
            <person name="Strader C."/>
            <person name="Tesfaye S."/>
            <person name="Thomson T."/>
            <person name="Thoulutsang Y."/>
            <person name="Thoulutsang D."/>
            <person name="Topham K."/>
            <person name="Topping I."/>
            <person name="Tsamla T."/>
            <person name="Vassiliev H."/>
            <person name="Vo A."/>
            <person name="Wangchuk T."/>
            <person name="Wangdi T."/>
            <person name="Weiand M."/>
            <person name="Wilkinson J."/>
            <person name="Wilson A."/>
            <person name="Yadav S."/>
            <person name="Young G."/>
            <person name="Yu Q."/>
            <person name="Zembek L."/>
            <person name="Zhong D."/>
            <person name="Zimmer A."/>
            <person name="Zwirko Z."/>
            <person name="Jaffe D.B."/>
            <person name="Alvarez P."/>
            <person name="Brockman W."/>
            <person name="Butler J."/>
            <person name="Chin C."/>
            <person name="Gnerre S."/>
            <person name="Grabherr M."/>
            <person name="Kleber M."/>
            <person name="Mauceli E."/>
            <person name="MacCallum I."/>
        </authorList>
    </citation>
    <scope>NUCLEOTIDE SEQUENCE [LARGE SCALE GENOMIC DNA]</scope>
    <source>
        <strain evidence="9">Tucson 14024-0371.13</strain>
    </source>
</reference>
<dbReference type="Pfam" id="PF00271">
    <property type="entry name" value="Helicase_C"/>
    <property type="match status" value="1"/>
</dbReference>
<feature type="domain" description="Helicase C-terminal" evidence="7">
    <location>
        <begin position="466"/>
        <end position="634"/>
    </location>
</feature>
<dbReference type="PANTHER" id="PTHR18934">
    <property type="entry name" value="ATP-DEPENDENT RNA HELICASE"/>
    <property type="match status" value="1"/>
</dbReference>
<name>B3MW42_DROAN</name>
<dbReference type="OMA" id="YRCLGSM"/>
<dbReference type="InterPro" id="IPR014001">
    <property type="entry name" value="Helicase_ATP-bd"/>
</dbReference>
<keyword evidence="9" id="KW-1185">Reference proteome</keyword>
<dbReference type="Pfam" id="PF07717">
    <property type="entry name" value="OB_NTP_bind"/>
    <property type="match status" value="1"/>
</dbReference>
<evidence type="ECO:0000259" key="7">
    <source>
        <dbReference type="PROSITE" id="PS51194"/>
    </source>
</evidence>
<dbReference type="InterPro" id="IPR011709">
    <property type="entry name" value="DEAD-box_helicase_OB_fold"/>
</dbReference>
<evidence type="ECO:0000313" key="8">
    <source>
        <dbReference type="EMBL" id="EDV35187.1"/>
    </source>
</evidence>
<dbReference type="InterPro" id="IPR002464">
    <property type="entry name" value="DNA/RNA_helicase_DEAH_CS"/>
</dbReference>
<feature type="compositionally biased region" description="Basic residues" evidence="4">
    <location>
        <begin position="11"/>
        <end position="22"/>
    </location>
</feature>
<dbReference type="Gene3D" id="3.40.50.300">
    <property type="entry name" value="P-loop containing nucleotide triphosphate hydrolases"/>
    <property type="match status" value="2"/>
</dbReference>
<proteinExistence type="predicted"/>
<dbReference type="Gene3D" id="1.20.120.1080">
    <property type="match status" value="1"/>
</dbReference>
<dbReference type="Proteomes" id="UP000007801">
    <property type="component" value="Unassembled WGS sequence"/>
</dbReference>
<keyword evidence="2 8" id="KW-0378">Hydrolase</keyword>
<dbReference type="InterPro" id="IPR001650">
    <property type="entry name" value="Helicase_C-like"/>
</dbReference>
<dbReference type="GO" id="GO:0016787">
    <property type="term" value="F:hydrolase activity"/>
    <property type="evidence" value="ECO:0007669"/>
    <property type="project" value="UniProtKB-KW"/>
</dbReference>
<gene>
    <name evidence="8" type="primary">Dana\GF22621</name>
    <name evidence="8" type="synonym">dana_GLEANR_6575</name>
    <name evidence="8" type="ORF">GF22621</name>
</gene>
<evidence type="ECO:0000259" key="6">
    <source>
        <dbReference type="PROSITE" id="PS51192"/>
    </source>
</evidence>
<dbReference type="InterPro" id="IPR036867">
    <property type="entry name" value="R3H_dom_sf"/>
</dbReference>
<dbReference type="CDD" id="cd18791">
    <property type="entry name" value="SF2_C_RHA"/>
    <property type="match status" value="1"/>
</dbReference>
<dbReference type="CDD" id="cd17917">
    <property type="entry name" value="DEXHc_RHA-like"/>
    <property type="match status" value="1"/>
</dbReference>